<dbReference type="InterPro" id="IPR037224">
    <property type="entry name" value="PapC_N_sf"/>
</dbReference>
<dbReference type="PANTHER" id="PTHR30451:SF5">
    <property type="entry name" value="SLR0019 PROTEIN"/>
    <property type="match status" value="1"/>
</dbReference>
<keyword evidence="9" id="KW-1029">Fimbrium biogenesis</keyword>
<keyword evidence="4" id="KW-1134">Transmembrane beta strand</keyword>
<feature type="region of interest" description="Disordered" evidence="10">
    <location>
        <begin position="489"/>
        <end position="509"/>
    </location>
</feature>
<evidence type="ECO:0000256" key="8">
    <source>
        <dbReference type="ARBA" id="ARBA00023237"/>
    </source>
</evidence>
<keyword evidence="6 11" id="KW-0732">Signal</keyword>
<feature type="domain" description="PapC N-terminal" evidence="13">
    <location>
        <begin position="38"/>
        <end position="172"/>
    </location>
</feature>
<feature type="domain" description="PapC-like C-terminal" evidence="12">
    <location>
        <begin position="735"/>
        <end position="796"/>
    </location>
</feature>
<reference evidence="14 15" key="1">
    <citation type="submission" date="2015-05" db="EMBL/GenBank/DDBJ databases">
        <title>Genome sequencing and analysis of members of genus Stenotrophomonas.</title>
        <authorList>
            <person name="Patil P.P."/>
            <person name="Midha S."/>
            <person name="Patil P.B."/>
        </authorList>
    </citation>
    <scope>NUCLEOTIDE SEQUENCE [LARGE SCALE GENOMIC DNA]</scope>
    <source>
        <strain evidence="14 15">DSM 21508</strain>
    </source>
</reference>
<evidence type="ECO:0000256" key="9">
    <source>
        <dbReference type="RuleBase" id="RU003884"/>
    </source>
</evidence>
<name>A0A0R0DC86_9GAMM</name>
<comment type="subcellular location">
    <subcellularLocation>
        <location evidence="1 9">Cell outer membrane</location>
        <topology evidence="1 9">Multi-pass membrane protein</topology>
    </subcellularLocation>
</comment>
<evidence type="ECO:0000259" key="13">
    <source>
        <dbReference type="Pfam" id="PF13954"/>
    </source>
</evidence>
<evidence type="ECO:0000313" key="15">
    <source>
        <dbReference type="Proteomes" id="UP000051386"/>
    </source>
</evidence>
<proteinExistence type="inferred from homology"/>
<dbReference type="Gene3D" id="3.10.20.410">
    <property type="match status" value="1"/>
</dbReference>
<feature type="signal peptide" evidence="11">
    <location>
        <begin position="1"/>
        <end position="30"/>
    </location>
</feature>
<dbReference type="InterPro" id="IPR018030">
    <property type="entry name" value="Fimbrial_membr_usher_CS"/>
</dbReference>
<dbReference type="Gene3D" id="2.60.40.2610">
    <property type="entry name" value="Outer membrane usher protein FimD, plug domain"/>
    <property type="match status" value="1"/>
</dbReference>
<evidence type="ECO:0000313" key="14">
    <source>
        <dbReference type="EMBL" id="KRG74819.1"/>
    </source>
</evidence>
<evidence type="ECO:0000256" key="4">
    <source>
        <dbReference type="ARBA" id="ARBA00022452"/>
    </source>
</evidence>
<comment type="caution">
    <text evidence="14">The sequence shown here is derived from an EMBL/GenBank/DDBJ whole genome shotgun (WGS) entry which is preliminary data.</text>
</comment>
<dbReference type="Pfam" id="PF13953">
    <property type="entry name" value="PapC_C"/>
    <property type="match status" value="1"/>
</dbReference>
<dbReference type="SUPFAM" id="SSF141729">
    <property type="entry name" value="FimD N-terminal domain-like"/>
    <property type="match status" value="1"/>
</dbReference>
<dbReference type="PATRIC" id="fig|517011.3.peg.721"/>
<dbReference type="Gene3D" id="2.60.40.3110">
    <property type="match status" value="1"/>
</dbReference>
<dbReference type="Gene3D" id="2.60.40.2070">
    <property type="match status" value="1"/>
</dbReference>
<dbReference type="Proteomes" id="UP000051386">
    <property type="component" value="Unassembled WGS sequence"/>
</dbReference>
<evidence type="ECO:0000256" key="5">
    <source>
        <dbReference type="ARBA" id="ARBA00022692"/>
    </source>
</evidence>
<evidence type="ECO:0000256" key="10">
    <source>
        <dbReference type="SAM" id="MobiDB-lite"/>
    </source>
</evidence>
<sequence length="828" mass="87097">MSTKCVDPIQQLNRLAVAVAWLLAGSPVSAAAVPPPQFSAGFMLGGKSIDTQHYLDQARFPDGVHALDVVINGERHATADIAFESGEPCIGQSILESLGLKADQLEKLIAQPEACSPLGQVIEGATVVVDQAELALRIGIPQAALASSGRGDVPMRQRDQGITAGFIDYSFSESRSQRRSARYLALRTGLNAGAWRLRHRAALSQDAASTRYAVLGTELQRDLPAWNSQLVIGQAHTGGELFAAVGFTGVRIATDERMLPDALRGYAPAVRGVANSNARVSIHQNGLLIHEVHVAPGPFLIDDLYPTSFGGDLQVTVTEADGREQRFRVGFSAAAQALRPGATRLSATAGTLREAGGRADHWRFVEATYARGISNPLTLLAGTQLADHYIAALVGAAFATPLGAVGLDLTRSRLAWPGHEPVAGNSIRLNYQRSIAATGSHVAMTAHRYSRSGFVTLAEKARADVDRGGVGARPRQRYQATLSQPLGSRGSLFFSGGRSTYGSEERPRSDMQLGFQGSFGHLTYGLSVMHYQAAQSQQTTHYALTASLPLGNSAGAPRAHALLNPAQRSSRLQLGLSGTAGETHNLNYSASAHAVGGQARSFSSNAAYRTSAGTLSAGYSQQGDSRSGNLGVAGSVVIHAGGVTAGPSVSDGFALIQAKGARGARVGSADGIRVSRDGFAVLPHISPYRWNRIELEPADLPLDVELQQTAQRVAPTAGSIVRVTFTTRTDRTLFIDATDAAGQPLPFAAALHDEHGHAKGAVGQGGVIQLRGASDAGVLIVDPHGPHRCRLQYRIPTTADAYGLLWDAAQCLPFASTDTSTPSASAAR</sequence>
<dbReference type="GO" id="GO:0009279">
    <property type="term" value="C:cell outer membrane"/>
    <property type="evidence" value="ECO:0007669"/>
    <property type="project" value="UniProtKB-SubCell"/>
</dbReference>
<dbReference type="PANTHER" id="PTHR30451">
    <property type="entry name" value="OUTER MEMBRANE USHER PROTEIN"/>
    <property type="match status" value="1"/>
</dbReference>
<dbReference type="InterPro" id="IPR042186">
    <property type="entry name" value="FimD_plug_dom"/>
</dbReference>
<dbReference type="InterPro" id="IPR025949">
    <property type="entry name" value="PapC-like_C"/>
</dbReference>
<dbReference type="PROSITE" id="PS01151">
    <property type="entry name" value="FIMBRIAL_USHER"/>
    <property type="match status" value="1"/>
</dbReference>
<evidence type="ECO:0000256" key="6">
    <source>
        <dbReference type="ARBA" id="ARBA00022729"/>
    </source>
</evidence>
<dbReference type="GO" id="GO:0009297">
    <property type="term" value="P:pilus assembly"/>
    <property type="evidence" value="ECO:0007669"/>
    <property type="project" value="InterPro"/>
</dbReference>
<feature type="chain" id="PRO_5006395442" evidence="11">
    <location>
        <begin position="31"/>
        <end position="828"/>
    </location>
</feature>
<dbReference type="InterPro" id="IPR000015">
    <property type="entry name" value="Fimb_usher"/>
</dbReference>
<evidence type="ECO:0000256" key="11">
    <source>
        <dbReference type="SAM" id="SignalP"/>
    </source>
</evidence>
<comment type="similarity">
    <text evidence="2 9">Belongs to the fimbrial export usher family.</text>
</comment>
<feature type="compositionally biased region" description="Low complexity" evidence="10">
    <location>
        <begin position="489"/>
        <end position="498"/>
    </location>
</feature>
<dbReference type="EMBL" id="LDJK01000019">
    <property type="protein sequence ID" value="KRG74819.1"/>
    <property type="molecule type" value="Genomic_DNA"/>
</dbReference>
<evidence type="ECO:0000256" key="7">
    <source>
        <dbReference type="ARBA" id="ARBA00023136"/>
    </source>
</evidence>
<evidence type="ECO:0000259" key="12">
    <source>
        <dbReference type="Pfam" id="PF13953"/>
    </source>
</evidence>
<protein>
    <submittedName>
        <fullName evidence="14">Usher protein</fullName>
    </submittedName>
</protein>
<evidence type="ECO:0000256" key="2">
    <source>
        <dbReference type="ARBA" id="ARBA00008064"/>
    </source>
</evidence>
<dbReference type="Pfam" id="PF13954">
    <property type="entry name" value="PapC_N"/>
    <property type="match status" value="1"/>
</dbReference>
<dbReference type="GO" id="GO:0015473">
    <property type="term" value="F:fimbrial usher porin activity"/>
    <property type="evidence" value="ECO:0007669"/>
    <property type="project" value="InterPro"/>
</dbReference>
<dbReference type="InterPro" id="IPR043142">
    <property type="entry name" value="PapC-like_C_sf"/>
</dbReference>
<dbReference type="Pfam" id="PF00577">
    <property type="entry name" value="Usher"/>
    <property type="match status" value="1"/>
</dbReference>
<accession>A0A0R0DC86</accession>
<keyword evidence="3 9" id="KW-0813">Transport</keyword>
<evidence type="ECO:0000256" key="1">
    <source>
        <dbReference type="ARBA" id="ARBA00004571"/>
    </source>
</evidence>
<evidence type="ECO:0000256" key="3">
    <source>
        <dbReference type="ARBA" id="ARBA00022448"/>
    </source>
</evidence>
<dbReference type="InterPro" id="IPR025885">
    <property type="entry name" value="PapC_N"/>
</dbReference>
<keyword evidence="7 9" id="KW-0472">Membrane</keyword>
<keyword evidence="5 9" id="KW-0812">Transmembrane</keyword>
<keyword evidence="15" id="KW-1185">Reference proteome</keyword>
<gene>
    <name evidence="14" type="ORF">ABB28_06165</name>
</gene>
<organism evidence="14 15">
    <name type="scientific">Stenotrophomonas chelatiphaga</name>
    <dbReference type="NCBI Taxonomy" id="517011"/>
    <lineage>
        <taxon>Bacteria</taxon>
        <taxon>Pseudomonadati</taxon>
        <taxon>Pseudomonadota</taxon>
        <taxon>Gammaproteobacteria</taxon>
        <taxon>Lysobacterales</taxon>
        <taxon>Lysobacteraceae</taxon>
        <taxon>Stenotrophomonas</taxon>
    </lineage>
</organism>
<keyword evidence="8 9" id="KW-0998">Cell outer membrane</keyword>
<dbReference type="AlphaFoldDB" id="A0A0R0DC86"/>